<evidence type="ECO:0000313" key="3">
    <source>
        <dbReference type="EMBL" id="USI73685.1"/>
    </source>
</evidence>
<name>A0ABY4XAG1_9SPHN</name>
<feature type="chain" id="PRO_5045189204" evidence="2">
    <location>
        <begin position="25"/>
        <end position="303"/>
    </location>
</feature>
<sequence length="303" mass="31504">MRILARLARAAPLALSLAPLLAVAGCGTPPRPRAPAAASPFLAGDQYLYGSGEAAAVSRQAWNALADYAERARAGRRGVVLAAGATLAAPRFVPCGAKPPAAVFDVDETVLLNLGFEYDQLAAGRPGFDQQRWLRWEQGGVEAVAPVPGAREGLARLRALGITVIFNTNRSAANAGYTEQALDRAGLGPARHGETLFLMGDDEAGPAKDGRRARIAARYCVIALGGDQLGDFSDLFTAEADPAARRALTALPGIAGLWGRGWFALPNPVYGAGLKGGIDTIFPPAQRWTDPGAPTTGKGKGRG</sequence>
<gene>
    <name evidence="3" type="ORF">LHA26_04220</name>
</gene>
<organism evidence="3 4">
    <name type="scientific">Sphingomonas morindae</name>
    <dbReference type="NCBI Taxonomy" id="1541170"/>
    <lineage>
        <taxon>Bacteria</taxon>
        <taxon>Pseudomonadati</taxon>
        <taxon>Pseudomonadota</taxon>
        <taxon>Alphaproteobacteria</taxon>
        <taxon>Sphingomonadales</taxon>
        <taxon>Sphingomonadaceae</taxon>
        <taxon>Sphingomonas</taxon>
    </lineage>
</organism>
<dbReference type="InterPro" id="IPR005519">
    <property type="entry name" value="Acid_phosphat_B-like"/>
</dbReference>
<evidence type="ECO:0000256" key="1">
    <source>
        <dbReference type="ARBA" id="ARBA00022729"/>
    </source>
</evidence>
<dbReference type="PROSITE" id="PS51257">
    <property type="entry name" value="PROKAR_LIPOPROTEIN"/>
    <property type="match status" value="1"/>
</dbReference>
<dbReference type="EMBL" id="CP084930">
    <property type="protein sequence ID" value="USI73685.1"/>
    <property type="molecule type" value="Genomic_DNA"/>
</dbReference>
<proteinExistence type="predicted"/>
<evidence type="ECO:0000256" key="2">
    <source>
        <dbReference type="SAM" id="SignalP"/>
    </source>
</evidence>
<dbReference type="Proteomes" id="UP001056937">
    <property type="component" value="Chromosome 1"/>
</dbReference>
<accession>A0ABY4XAG1</accession>
<dbReference type="Gene3D" id="3.40.50.1000">
    <property type="entry name" value="HAD superfamily/HAD-like"/>
    <property type="match status" value="1"/>
</dbReference>
<reference evidence="3" key="1">
    <citation type="journal article" date="2022" name="Toxins">
        <title>Genomic Analysis of Sphingopyxis sp. USTB-05 for Biodegrading Cyanobacterial Hepatotoxins.</title>
        <authorList>
            <person name="Liu C."/>
            <person name="Xu Q."/>
            <person name="Zhao Z."/>
            <person name="Zhang H."/>
            <person name="Liu X."/>
            <person name="Yin C."/>
            <person name="Liu Y."/>
            <person name="Yan H."/>
        </authorList>
    </citation>
    <scope>NUCLEOTIDE SEQUENCE</scope>
    <source>
        <strain evidence="3">NBD5</strain>
    </source>
</reference>
<dbReference type="SUPFAM" id="SSF56784">
    <property type="entry name" value="HAD-like"/>
    <property type="match status" value="1"/>
</dbReference>
<dbReference type="InterPro" id="IPR023214">
    <property type="entry name" value="HAD_sf"/>
</dbReference>
<feature type="signal peptide" evidence="2">
    <location>
        <begin position="1"/>
        <end position="24"/>
    </location>
</feature>
<dbReference type="Pfam" id="PF03767">
    <property type="entry name" value="Acid_phosphat_B"/>
    <property type="match status" value="1"/>
</dbReference>
<protein>
    <submittedName>
        <fullName evidence="3">Acid phosphatase</fullName>
    </submittedName>
</protein>
<dbReference type="RefSeq" id="WP_252167491.1">
    <property type="nucleotide sequence ID" value="NZ_CP084930.1"/>
</dbReference>
<dbReference type="InterPro" id="IPR036412">
    <property type="entry name" value="HAD-like_sf"/>
</dbReference>
<evidence type="ECO:0000313" key="4">
    <source>
        <dbReference type="Proteomes" id="UP001056937"/>
    </source>
</evidence>
<keyword evidence="1 2" id="KW-0732">Signal</keyword>
<keyword evidence="4" id="KW-1185">Reference proteome</keyword>
<dbReference type="PANTHER" id="PTHR31284">
    <property type="entry name" value="ACID PHOSPHATASE-LIKE PROTEIN"/>
    <property type="match status" value="1"/>
</dbReference>
<dbReference type="PANTHER" id="PTHR31284:SF10">
    <property type="entry name" value="ACID PHOSPHATASE-LIKE PROTEIN"/>
    <property type="match status" value="1"/>
</dbReference>